<feature type="transmembrane region" description="Helical" evidence="6">
    <location>
        <begin position="499"/>
        <end position="523"/>
    </location>
</feature>
<keyword evidence="9" id="KW-1185">Reference proteome</keyword>
<feature type="transmembrane region" description="Helical" evidence="6">
    <location>
        <begin position="177"/>
        <end position="198"/>
    </location>
</feature>
<dbReference type="InterPro" id="IPR005828">
    <property type="entry name" value="MFS_sugar_transport-like"/>
</dbReference>
<organism evidence="8 9">
    <name type="scientific">Papaver nudicaule</name>
    <name type="common">Iceland poppy</name>
    <dbReference type="NCBI Taxonomy" id="74823"/>
    <lineage>
        <taxon>Eukaryota</taxon>
        <taxon>Viridiplantae</taxon>
        <taxon>Streptophyta</taxon>
        <taxon>Embryophyta</taxon>
        <taxon>Tracheophyta</taxon>
        <taxon>Spermatophyta</taxon>
        <taxon>Magnoliopsida</taxon>
        <taxon>Ranunculales</taxon>
        <taxon>Papaveraceae</taxon>
        <taxon>Papaveroideae</taxon>
        <taxon>Papaver</taxon>
    </lineage>
</organism>
<evidence type="ECO:0000256" key="6">
    <source>
        <dbReference type="SAM" id="Phobius"/>
    </source>
</evidence>
<keyword evidence="2" id="KW-0813">Transport</keyword>
<reference evidence="8" key="1">
    <citation type="submission" date="2022-03" db="EMBL/GenBank/DDBJ databases">
        <title>A functionally conserved STORR gene fusion in Papaver species that diverged 16.8 million years ago.</title>
        <authorList>
            <person name="Catania T."/>
        </authorList>
    </citation>
    <scope>NUCLEOTIDE SEQUENCE</scope>
    <source>
        <strain evidence="8">S-191538</strain>
    </source>
</reference>
<dbReference type="InterPro" id="IPR050814">
    <property type="entry name" value="Myo-inositol_Transporter"/>
</dbReference>
<keyword evidence="5 6" id="KW-0472">Membrane</keyword>
<feature type="transmembrane region" description="Helical" evidence="6">
    <location>
        <begin position="529"/>
        <end position="550"/>
    </location>
</feature>
<accession>A0AA41V5M2</accession>
<comment type="subcellular location">
    <subcellularLocation>
        <location evidence="1">Membrane</location>
        <topology evidence="1">Multi-pass membrane protein</topology>
    </subcellularLocation>
</comment>
<evidence type="ECO:0000313" key="8">
    <source>
        <dbReference type="EMBL" id="MCL7032942.1"/>
    </source>
</evidence>
<dbReference type="GO" id="GO:0016020">
    <property type="term" value="C:membrane"/>
    <property type="evidence" value="ECO:0007669"/>
    <property type="project" value="UniProtKB-SubCell"/>
</dbReference>
<feature type="transmembrane region" description="Helical" evidence="6">
    <location>
        <begin position="151"/>
        <end position="171"/>
    </location>
</feature>
<dbReference type="InterPro" id="IPR020846">
    <property type="entry name" value="MFS_dom"/>
</dbReference>
<keyword evidence="3 6" id="KW-0812">Transmembrane</keyword>
<feature type="transmembrane region" description="Helical" evidence="6">
    <location>
        <begin position="347"/>
        <end position="368"/>
    </location>
</feature>
<feature type="domain" description="Major facilitator superfamily (MFS) profile" evidence="7">
    <location>
        <begin position="21"/>
        <end position="554"/>
    </location>
</feature>
<dbReference type="PANTHER" id="PTHR48020:SF38">
    <property type="entry name" value="INOSITOL TRANSPORTER 2-RELATED"/>
    <property type="match status" value="1"/>
</dbReference>
<dbReference type="EMBL" id="JAJJMA010128785">
    <property type="protein sequence ID" value="MCL7032942.1"/>
    <property type="molecule type" value="Genomic_DNA"/>
</dbReference>
<evidence type="ECO:0000256" key="2">
    <source>
        <dbReference type="ARBA" id="ARBA00022448"/>
    </source>
</evidence>
<evidence type="ECO:0000256" key="5">
    <source>
        <dbReference type="ARBA" id="ARBA00023136"/>
    </source>
</evidence>
<dbReference type="PRINTS" id="PR00171">
    <property type="entry name" value="SUGRTRNSPORT"/>
</dbReference>
<dbReference type="PANTHER" id="PTHR48020">
    <property type="entry name" value="PROTON MYO-INOSITOL COTRANSPORTER"/>
    <property type="match status" value="1"/>
</dbReference>
<dbReference type="InterPro" id="IPR036259">
    <property type="entry name" value="MFS_trans_sf"/>
</dbReference>
<feature type="transmembrane region" description="Helical" evidence="6">
    <location>
        <begin position="122"/>
        <end position="139"/>
    </location>
</feature>
<dbReference type="GO" id="GO:0005366">
    <property type="term" value="F:myo-inositol:proton symporter activity"/>
    <property type="evidence" value="ECO:0007669"/>
    <property type="project" value="TreeGrafter"/>
</dbReference>
<sequence length="566" mass="62495">MEEGRMDGERGDGDLETLKPRLFPILYLTVCASIGGLVFGFYVGFIIARFGMLTNDNSILHETYKTGLVGAIVGAAAGGLTNDCVGRKSSILIADTLVFIGGVLLKLISFGDEYCLDSMGNTFIALGVGMASMTSPLYISEFSPPKLRDTFVSINFIFYGVGKLAFFFLYIDSVRTANHIIALAGIPALFQFCLMFSFPEPPMWLYKKDQEVDAIKALKNIYTCCEVGKEYDVFRLSIRREAAAEDEISYSGRNIFCRIRSALSSPSVRKQFVVGTALQIVQQLVGTNALIYCASSIRRMSGHGASNLKNDISFMKETLGESHGMSSIVSGFFCTLCLVAGYGKRKILCWSIYCMLAFAVCLSFMYIVSPNTTEFVSWSESTIHFKNNTCLSYLAAPDADSWDCLTCLGASTGCGFCRGTHNNILGQSSGACLDVEPNGTSQACSAKNRSWSTKKCEYNVFKLPVLMSYHYYAFFYSISLEIIPWIMNSQMYPTEVRGIYGGIAAVAYWTSFLIIILSSFFLTKIGGPLLVFLLISLFCFFASWLIKLFVPENVSFFISARAKKGY</sequence>
<dbReference type="Gene3D" id="1.20.1250.20">
    <property type="entry name" value="MFS general substrate transporter like domains"/>
    <property type="match status" value="2"/>
</dbReference>
<feature type="transmembrane region" description="Helical" evidence="6">
    <location>
        <begin position="67"/>
        <end position="85"/>
    </location>
</feature>
<evidence type="ECO:0000256" key="3">
    <source>
        <dbReference type="ARBA" id="ARBA00022692"/>
    </source>
</evidence>
<comment type="caution">
    <text evidence="8">The sequence shown here is derived from an EMBL/GenBank/DDBJ whole genome shotgun (WGS) entry which is preliminary data.</text>
</comment>
<evidence type="ECO:0000313" key="9">
    <source>
        <dbReference type="Proteomes" id="UP001177140"/>
    </source>
</evidence>
<evidence type="ECO:0000256" key="1">
    <source>
        <dbReference type="ARBA" id="ARBA00004141"/>
    </source>
</evidence>
<evidence type="ECO:0000259" key="7">
    <source>
        <dbReference type="PROSITE" id="PS50850"/>
    </source>
</evidence>
<protein>
    <recommendedName>
        <fullName evidence="7">Major facilitator superfamily (MFS) profile domain-containing protein</fullName>
    </recommendedName>
</protein>
<dbReference type="Pfam" id="PF00083">
    <property type="entry name" value="Sugar_tr"/>
    <property type="match status" value="2"/>
</dbReference>
<evidence type="ECO:0000256" key="4">
    <source>
        <dbReference type="ARBA" id="ARBA00022989"/>
    </source>
</evidence>
<feature type="transmembrane region" description="Helical" evidence="6">
    <location>
        <begin position="92"/>
        <end position="110"/>
    </location>
</feature>
<dbReference type="AlphaFoldDB" id="A0AA41V5M2"/>
<proteinExistence type="predicted"/>
<feature type="transmembrane region" description="Helical" evidence="6">
    <location>
        <begin position="469"/>
        <end position="487"/>
    </location>
</feature>
<dbReference type="InterPro" id="IPR003663">
    <property type="entry name" value="Sugar/inositol_transpt"/>
</dbReference>
<gene>
    <name evidence="8" type="ORF">MKW94_028290</name>
</gene>
<dbReference type="SUPFAM" id="SSF103473">
    <property type="entry name" value="MFS general substrate transporter"/>
    <property type="match status" value="1"/>
</dbReference>
<dbReference type="Proteomes" id="UP001177140">
    <property type="component" value="Unassembled WGS sequence"/>
</dbReference>
<name>A0AA41V5M2_PAPNU</name>
<keyword evidence="4 6" id="KW-1133">Transmembrane helix</keyword>
<dbReference type="PROSITE" id="PS50850">
    <property type="entry name" value="MFS"/>
    <property type="match status" value="1"/>
</dbReference>
<feature type="transmembrane region" description="Helical" evidence="6">
    <location>
        <begin position="25"/>
        <end position="47"/>
    </location>
</feature>